<evidence type="ECO:0000313" key="1">
    <source>
        <dbReference type="EMBL" id="JAH21341.1"/>
    </source>
</evidence>
<accession>A0A0E9QWM5</accession>
<name>A0A0E9QWM5_ANGAN</name>
<reference evidence="1" key="1">
    <citation type="submission" date="2014-11" db="EMBL/GenBank/DDBJ databases">
        <authorList>
            <person name="Amaro Gonzalez C."/>
        </authorList>
    </citation>
    <scope>NUCLEOTIDE SEQUENCE</scope>
</reference>
<reference evidence="1" key="2">
    <citation type="journal article" date="2015" name="Fish Shellfish Immunol.">
        <title>Early steps in the European eel (Anguilla anguilla)-Vibrio vulnificus interaction in the gills: Role of the RtxA13 toxin.</title>
        <authorList>
            <person name="Callol A."/>
            <person name="Pajuelo D."/>
            <person name="Ebbesson L."/>
            <person name="Teles M."/>
            <person name="MacKenzie S."/>
            <person name="Amaro C."/>
        </authorList>
    </citation>
    <scope>NUCLEOTIDE SEQUENCE</scope>
</reference>
<proteinExistence type="predicted"/>
<dbReference type="AlphaFoldDB" id="A0A0E9QWM5"/>
<organism evidence="1">
    <name type="scientific">Anguilla anguilla</name>
    <name type="common">European freshwater eel</name>
    <name type="synonym">Muraena anguilla</name>
    <dbReference type="NCBI Taxonomy" id="7936"/>
    <lineage>
        <taxon>Eukaryota</taxon>
        <taxon>Metazoa</taxon>
        <taxon>Chordata</taxon>
        <taxon>Craniata</taxon>
        <taxon>Vertebrata</taxon>
        <taxon>Euteleostomi</taxon>
        <taxon>Actinopterygii</taxon>
        <taxon>Neopterygii</taxon>
        <taxon>Teleostei</taxon>
        <taxon>Anguilliformes</taxon>
        <taxon>Anguillidae</taxon>
        <taxon>Anguilla</taxon>
    </lineage>
</organism>
<sequence length="76" mass="8311">MKIAVVLCVQLKLAPSTTFGFSSNQYAQKNTNIWDLSHGSLSLHKCTTHVEGIVLSIHLYNALPQPCGKIKCAVEI</sequence>
<protein>
    <submittedName>
        <fullName evidence="1">Uncharacterized protein</fullName>
    </submittedName>
</protein>
<dbReference type="EMBL" id="GBXM01087236">
    <property type="protein sequence ID" value="JAH21341.1"/>
    <property type="molecule type" value="Transcribed_RNA"/>
</dbReference>